<comment type="caution">
    <text evidence="4">The sequence shown here is derived from an EMBL/GenBank/DDBJ whole genome shotgun (WGS) entry which is preliminary data.</text>
</comment>
<dbReference type="GO" id="GO:0005576">
    <property type="term" value="C:extracellular region"/>
    <property type="evidence" value="ECO:0007669"/>
    <property type="project" value="UniProtKB-SubCell"/>
</dbReference>
<comment type="subcellular location">
    <subcellularLocation>
        <location evidence="1">Secreted</location>
    </subcellularLocation>
</comment>
<accession>A0A2N3N812</accession>
<dbReference type="InterPro" id="IPR027797">
    <property type="entry name" value="PT-TG_dom"/>
</dbReference>
<dbReference type="Pfam" id="PF14449">
    <property type="entry name" value="PT-TG"/>
    <property type="match status" value="1"/>
</dbReference>
<reference evidence="4 5" key="1">
    <citation type="journal article" date="2017" name="G3 (Bethesda)">
        <title>First Draft Genome Sequence of the Pathogenic Fungus Lomentospora prolificans (Formerly Scedosporium prolificans).</title>
        <authorList>
            <person name="Luo R."/>
            <person name="Zimin A."/>
            <person name="Workman R."/>
            <person name="Fan Y."/>
            <person name="Pertea G."/>
            <person name="Grossman N."/>
            <person name="Wear M.P."/>
            <person name="Jia B."/>
            <person name="Miller H."/>
            <person name="Casadevall A."/>
            <person name="Timp W."/>
            <person name="Zhang S.X."/>
            <person name="Salzberg S.L."/>
        </authorList>
    </citation>
    <scope>NUCLEOTIDE SEQUENCE [LARGE SCALE GENOMIC DNA]</scope>
    <source>
        <strain evidence="4 5">JHH-5317</strain>
    </source>
</reference>
<dbReference type="AlphaFoldDB" id="A0A2N3N812"/>
<protein>
    <recommendedName>
        <fullName evidence="3">Pre-toxin TG domain-containing protein</fullName>
    </recommendedName>
</protein>
<dbReference type="VEuPathDB" id="FungiDB:jhhlp_004920"/>
<sequence>MPFEEEVKKADLARLVRWSKNRLIEMMTDALTDTKAIAIQRETASILETDLNTNPKAVLLYFGGTGPIGHINKRLLQWHEMAENKARIKVSYETSSPAVYSLYIDKLVAFDTLLTRWALKEDNFLTWADNKFDGERTVWEASPQVPKLTKIIKDQAHEWFLRHQITPEFLQKSAIQIMDTFLYERPDMMVLVNLVLNFPKVKYIQQIEMKRAESEQLVELVLGCVPVLGGAIGLYEAWEGRDLAGYKLSNLERGVLAATVLLPAAGRLFKYGKAAYTEARLARMYGRSEAEWTRAIKASAQASEKQGALKTIQEGEEALLKTGTIDAKLAKELETVLPQLAQSAVPTTTVSPEVKAAWEALSQAYPALKVLDEFAIERIVQKGANESHIKGQLLEEIMEAHIIPWLRKREAGFALGVEVPEGKVLEYIPGHAIRSAMEKTPQQLTDGMVGYWDKEVFHVLGIFEAKAGKKGTRELLVGSKDLTVAQKQELRAFAKDTWRDERDIAKRLGKPYTRTVEQLVRLKDGGQLQRDIERLAVNEDGSLASVFIDGKTVSVHMSPKSTKFFGIVPKGKRIDVFEAQVTAAGYKFEAIAAPISNTDLNTATKRLAEIGAATIPKPP</sequence>
<keyword evidence="2" id="KW-0964">Secreted</keyword>
<gene>
    <name evidence="4" type="ORF">jhhlp_004920</name>
</gene>
<dbReference type="OrthoDB" id="5224075at2759"/>
<evidence type="ECO:0000256" key="1">
    <source>
        <dbReference type="ARBA" id="ARBA00004613"/>
    </source>
</evidence>
<evidence type="ECO:0000313" key="5">
    <source>
        <dbReference type="Proteomes" id="UP000233524"/>
    </source>
</evidence>
<dbReference type="InParanoid" id="A0A2N3N812"/>
<keyword evidence="5" id="KW-1185">Reference proteome</keyword>
<evidence type="ECO:0000256" key="2">
    <source>
        <dbReference type="ARBA" id="ARBA00022525"/>
    </source>
</evidence>
<feature type="domain" description="Pre-toxin TG" evidence="3">
    <location>
        <begin position="215"/>
        <end position="275"/>
    </location>
</feature>
<dbReference type="EMBL" id="NLAX01000095">
    <property type="protein sequence ID" value="PKS08534.1"/>
    <property type="molecule type" value="Genomic_DNA"/>
</dbReference>
<dbReference type="Proteomes" id="UP000233524">
    <property type="component" value="Unassembled WGS sequence"/>
</dbReference>
<evidence type="ECO:0000259" key="3">
    <source>
        <dbReference type="Pfam" id="PF14449"/>
    </source>
</evidence>
<name>A0A2N3N812_9PEZI</name>
<evidence type="ECO:0000313" key="4">
    <source>
        <dbReference type="EMBL" id="PKS08534.1"/>
    </source>
</evidence>
<organism evidence="4 5">
    <name type="scientific">Lomentospora prolificans</name>
    <dbReference type="NCBI Taxonomy" id="41688"/>
    <lineage>
        <taxon>Eukaryota</taxon>
        <taxon>Fungi</taxon>
        <taxon>Dikarya</taxon>
        <taxon>Ascomycota</taxon>
        <taxon>Pezizomycotina</taxon>
        <taxon>Sordariomycetes</taxon>
        <taxon>Hypocreomycetidae</taxon>
        <taxon>Microascales</taxon>
        <taxon>Microascaceae</taxon>
        <taxon>Lomentospora</taxon>
    </lineage>
</organism>
<proteinExistence type="predicted"/>